<proteinExistence type="predicted"/>
<protein>
    <submittedName>
        <fullName evidence="1">Uncharacterized protein</fullName>
    </submittedName>
</protein>
<dbReference type="Proteomes" id="UP000019460">
    <property type="component" value="Unassembled WGS sequence"/>
</dbReference>
<dbReference type="RefSeq" id="WP_157726378.1">
    <property type="nucleotide sequence ID" value="NZ_AONC01000035.1"/>
</dbReference>
<gene>
    <name evidence="1" type="ORF">D779_2068</name>
</gene>
<evidence type="ECO:0000313" key="2">
    <source>
        <dbReference type="Proteomes" id="UP000019460"/>
    </source>
</evidence>
<dbReference type="AlphaFoldDB" id="W9VFR3"/>
<accession>W9VFR3</accession>
<dbReference type="EMBL" id="AONC01000035">
    <property type="protein sequence ID" value="EXJ14862.1"/>
    <property type="molecule type" value="Genomic_DNA"/>
</dbReference>
<name>W9VFR3_9GAMM</name>
<organism evidence="1 2">
    <name type="scientific">Imhoffiella purpurea</name>
    <dbReference type="NCBI Taxonomy" id="1249627"/>
    <lineage>
        <taxon>Bacteria</taxon>
        <taxon>Pseudomonadati</taxon>
        <taxon>Pseudomonadota</taxon>
        <taxon>Gammaproteobacteria</taxon>
        <taxon>Chromatiales</taxon>
        <taxon>Chromatiaceae</taxon>
        <taxon>Imhoffiella</taxon>
    </lineage>
</organism>
<keyword evidence="2" id="KW-1185">Reference proteome</keyword>
<sequence>MKTTTAPIATISQAQRVADDLDSLTQRILGDLEALFVAVQDATDRHPKANQLAGIGKYLAQDWANLLASNLEELQAALADVAGLEAKDAPAKEDAA</sequence>
<reference evidence="1 2" key="1">
    <citation type="submission" date="2012-11" db="EMBL/GenBank/DDBJ databases">
        <title>Genome assembly of Thiorhodococcus sp. AK35.</title>
        <authorList>
            <person name="Nupur N."/>
            <person name="Khatri I."/>
            <person name="Subramanian S."/>
            <person name="Pinnaka A."/>
        </authorList>
    </citation>
    <scope>NUCLEOTIDE SEQUENCE [LARGE SCALE GENOMIC DNA]</scope>
    <source>
        <strain evidence="1 2">AK35</strain>
    </source>
</reference>
<dbReference type="STRING" id="1249627.D779_2068"/>
<comment type="caution">
    <text evidence="1">The sequence shown here is derived from an EMBL/GenBank/DDBJ whole genome shotgun (WGS) entry which is preliminary data.</text>
</comment>
<evidence type="ECO:0000313" key="1">
    <source>
        <dbReference type="EMBL" id="EXJ14862.1"/>
    </source>
</evidence>